<comment type="caution">
    <text evidence="2">The sequence shown here is derived from an EMBL/GenBank/DDBJ whole genome shotgun (WGS) entry which is preliminary data.</text>
</comment>
<dbReference type="Gene3D" id="1.20.5.2050">
    <property type="match status" value="1"/>
</dbReference>
<dbReference type="OrthoDB" id="190789at2"/>
<name>A0A366HWQ6_9BACT</name>
<dbReference type="Proteomes" id="UP000253426">
    <property type="component" value="Unassembled WGS sequence"/>
</dbReference>
<organism evidence="2 3">
    <name type="scientific">Roseimicrobium gellanilyticum</name>
    <dbReference type="NCBI Taxonomy" id="748857"/>
    <lineage>
        <taxon>Bacteria</taxon>
        <taxon>Pseudomonadati</taxon>
        <taxon>Verrucomicrobiota</taxon>
        <taxon>Verrucomicrobiia</taxon>
        <taxon>Verrucomicrobiales</taxon>
        <taxon>Verrucomicrobiaceae</taxon>
        <taxon>Roseimicrobium</taxon>
    </lineage>
</organism>
<dbReference type="RefSeq" id="WP_147263175.1">
    <property type="nucleotide sequence ID" value="NZ_QNRR01000001.1"/>
</dbReference>
<proteinExistence type="predicted"/>
<dbReference type="AlphaFoldDB" id="A0A366HWQ6"/>
<gene>
    <name evidence="2" type="ORF">DES53_101537</name>
</gene>
<accession>A0A366HWQ6</accession>
<keyword evidence="3" id="KW-1185">Reference proteome</keyword>
<evidence type="ECO:0000313" key="3">
    <source>
        <dbReference type="Proteomes" id="UP000253426"/>
    </source>
</evidence>
<protein>
    <submittedName>
        <fullName evidence="2">AP2 domain-containing protein</fullName>
    </submittedName>
</protein>
<dbReference type="EMBL" id="QNRR01000001">
    <property type="protein sequence ID" value="RBP47738.1"/>
    <property type="molecule type" value="Genomic_DNA"/>
</dbReference>
<feature type="region of interest" description="Disordered" evidence="1">
    <location>
        <begin position="1"/>
        <end position="26"/>
    </location>
</feature>
<evidence type="ECO:0000256" key="1">
    <source>
        <dbReference type="SAM" id="MobiDB-lite"/>
    </source>
</evidence>
<reference evidence="2 3" key="1">
    <citation type="submission" date="2018-06" db="EMBL/GenBank/DDBJ databases">
        <title>Genomic Encyclopedia of Type Strains, Phase IV (KMG-IV): sequencing the most valuable type-strain genomes for metagenomic binning, comparative biology and taxonomic classification.</title>
        <authorList>
            <person name="Goeker M."/>
        </authorList>
    </citation>
    <scope>NUCLEOTIDE SEQUENCE [LARGE SCALE GENOMIC DNA]</scope>
    <source>
        <strain evidence="2 3">DSM 25532</strain>
    </source>
</reference>
<evidence type="ECO:0000313" key="2">
    <source>
        <dbReference type="EMBL" id="RBP47738.1"/>
    </source>
</evidence>
<sequence>MARKDPNNRNITRIDNSGGEGKRPVKGWEVRIYRRGERFNQFFSDSAHGGKKAALEEARTVRDKMEKKLKPYTRRELAEKLTARNTSGYRGVRLRKTIVTKDDKKYVYEHVEASWSPEPGKVVKKSFSVAKLGLDQAWKLAIEARDKAVSKIRG</sequence>